<protein>
    <recommendedName>
        <fullName evidence="4">RNA pyrophosphohydrolase</fullName>
        <ecNumber evidence="4">3.6.1.-</ecNumber>
    </recommendedName>
    <alternativeName>
        <fullName evidence="4">(Di)nucleoside polyphosphate hydrolase</fullName>
    </alternativeName>
</protein>
<feature type="short sequence motif" description="Nudix box" evidence="4">
    <location>
        <begin position="39"/>
        <end position="60"/>
    </location>
</feature>
<dbReference type="NCBIfam" id="NF001938">
    <property type="entry name" value="PRK00714.1-5"/>
    <property type="match status" value="1"/>
</dbReference>
<gene>
    <name evidence="4 6" type="primary">rppH</name>
    <name evidence="4" type="synonym">nudH</name>
    <name evidence="6" type="ORF">GCM10017044_14060</name>
</gene>
<name>A0A919APR0_9PROT</name>
<comment type="cofactor">
    <cofactor evidence="4">
        <name>a divalent metal cation</name>
        <dbReference type="ChEBI" id="CHEBI:60240"/>
    </cofactor>
</comment>
<keyword evidence="3 4" id="KW-0378">Hydrolase</keyword>
<comment type="cofactor">
    <cofactor evidence="2">
        <name>Mg(2+)</name>
        <dbReference type="ChEBI" id="CHEBI:18420"/>
    </cofactor>
</comment>
<dbReference type="PANTHER" id="PTHR11839">
    <property type="entry name" value="UDP/ADP-SUGAR PYROPHOSPHATASE"/>
    <property type="match status" value="1"/>
</dbReference>
<feature type="domain" description="Nudix hydrolase" evidence="5">
    <location>
        <begin position="6"/>
        <end position="149"/>
    </location>
</feature>
<dbReference type="GO" id="GO:0019693">
    <property type="term" value="P:ribose phosphate metabolic process"/>
    <property type="evidence" value="ECO:0007669"/>
    <property type="project" value="TreeGrafter"/>
</dbReference>
<comment type="caution">
    <text evidence="6">The sequence shown here is derived from an EMBL/GenBank/DDBJ whole genome shotgun (WGS) entry which is preliminary data.</text>
</comment>
<dbReference type="Pfam" id="PF00293">
    <property type="entry name" value="NUDIX"/>
    <property type="match status" value="1"/>
</dbReference>
<dbReference type="Gene3D" id="3.90.79.10">
    <property type="entry name" value="Nucleoside Triphosphate Pyrophosphohydrolase"/>
    <property type="match status" value="1"/>
</dbReference>
<evidence type="ECO:0000256" key="1">
    <source>
        <dbReference type="ARBA" id="ARBA00001936"/>
    </source>
</evidence>
<dbReference type="GO" id="GO:0006753">
    <property type="term" value="P:nucleoside phosphate metabolic process"/>
    <property type="evidence" value="ECO:0007669"/>
    <property type="project" value="TreeGrafter"/>
</dbReference>
<dbReference type="CDD" id="cd03671">
    <property type="entry name" value="NUDIX_Ap4A_hydrolase_plant_like"/>
    <property type="match status" value="1"/>
</dbReference>
<dbReference type="EMBL" id="BNCI01000001">
    <property type="protein sequence ID" value="GHF20393.1"/>
    <property type="molecule type" value="Genomic_DNA"/>
</dbReference>
<evidence type="ECO:0000313" key="6">
    <source>
        <dbReference type="EMBL" id="GHF20393.1"/>
    </source>
</evidence>
<dbReference type="InterPro" id="IPR000086">
    <property type="entry name" value="NUDIX_hydrolase_dom"/>
</dbReference>
<evidence type="ECO:0000259" key="5">
    <source>
        <dbReference type="PROSITE" id="PS51462"/>
    </source>
</evidence>
<evidence type="ECO:0000256" key="4">
    <source>
        <dbReference type="HAMAP-Rule" id="MF_00298"/>
    </source>
</evidence>
<dbReference type="InterPro" id="IPR015797">
    <property type="entry name" value="NUDIX_hydrolase-like_dom_sf"/>
</dbReference>
<dbReference type="PANTHER" id="PTHR11839:SF22">
    <property type="entry name" value="NUDIX HYDROLASE 26, CHLOROPLASTIC"/>
    <property type="match status" value="1"/>
</dbReference>
<dbReference type="NCBIfam" id="NF001937">
    <property type="entry name" value="PRK00714.1-4"/>
    <property type="match status" value="1"/>
</dbReference>
<dbReference type="RefSeq" id="WP_191251229.1">
    <property type="nucleotide sequence ID" value="NZ_BNCI01000001.1"/>
</dbReference>
<dbReference type="EC" id="3.6.1.-" evidence="4"/>
<dbReference type="InterPro" id="IPR020476">
    <property type="entry name" value="Nudix_hydrolase"/>
</dbReference>
<dbReference type="GO" id="GO:0008893">
    <property type="term" value="F:guanosine-3',5'-bis(diphosphate) 3'-diphosphatase activity"/>
    <property type="evidence" value="ECO:0007669"/>
    <property type="project" value="TreeGrafter"/>
</dbReference>
<reference evidence="6" key="2">
    <citation type="submission" date="2020-09" db="EMBL/GenBank/DDBJ databases">
        <authorList>
            <person name="Sun Q."/>
            <person name="Kim S."/>
        </authorList>
    </citation>
    <scope>NUCLEOTIDE SEQUENCE</scope>
    <source>
        <strain evidence="6">KCTC 42590</strain>
    </source>
</reference>
<keyword evidence="7" id="KW-1185">Reference proteome</keyword>
<dbReference type="PROSITE" id="PS00893">
    <property type="entry name" value="NUDIX_BOX"/>
    <property type="match status" value="1"/>
</dbReference>
<comment type="cofactor">
    <cofactor evidence="1">
        <name>Mn(2+)</name>
        <dbReference type="ChEBI" id="CHEBI:29035"/>
    </cofactor>
</comment>
<organism evidence="6 7">
    <name type="scientific">Kordiimonas sediminis</name>
    <dbReference type="NCBI Taxonomy" id="1735581"/>
    <lineage>
        <taxon>Bacteria</taxon>
        <taxon>Pseudomonadati</taxon>
        <taxon>Pseudomonadota</taxon>
        <taxon>Alphaproteobacteria</taxon>
        <taxon>Kordiimonadales</taxon>
        <taxon>Kordiimonadaceae</taxon>
        <taxon>Kordiimonas</taxon>
    </lineage>
</organism>
<evidence type="ECO:0000313" key="7">
    <source>
        <dbReference type="Proteomes" id="UP000630923"/>
    </source>
</evidence>
<dbReference type="SUPFAM" id="SSF55811">
    <property type="entry name" value="Nudix"/>
    <property type="match status" value="1"/>
</dbReference>
<dbReference type="AlphaFoldDB" id="A0A919APR0"/>
<sequence>MTDTLPYRKCAGIMLLNPEGLIFTGERIDTPGAWQMPQGGIDPGETPREAAFRELEEEIGVPQSAIKLLAETADWVTYDLPPSLLGKVWQGKYRGQKQHWALMQLNAPESVINIHTKHPEFMAWRWSSPAEVIRDIVPFKRDVYKTVIDEFAPYINQ</sequence>
<comment type="similarity">
    <text evidence="4">Belongs to the Nudix hydrolase family. RppH subfamily.</text>
</comment>
<dbReference type="InterPro" id="IPR020084">
    <property type="entry name" value="NUDIX_hydrolase_CS"/>
</dbReference>
<dbReference type="PRINTS" id="PR00502">
    <property type="entry name" value="NUDIXFAMILY"/>
</dbReference>
<proteinExistence type="inferred from homology"/>
<dbReference type="NCBIfam" id="NF001936">
    <property type="entry name" value="PRK00714.1-3"/>
    <property type="match status" value="1"/>
</dbReference>
<evidence type="ECO:0000256" key="3">
    <source>
        <dbReference type="ARBA" id="ARBA00022801"/>
    </source>
</evidence>
<reference evidence="6" key="1">
    <citation type="journal article" date="2014" name="Int. J. Syst. Evol. Microbiol.">
        <title>Complete genome sequence of Corynebacterium casei LMG S-19264T (=DSM 44701T), isolated from a smear-ripened cheese.</title>
        <authorList>
            <consortium name="US DOE Joint Genome Institute (JGI-PGF)"/>
            <person name="Walter F."/>
            <person name="Albersmeier A."/>
            <person name="Kalinowski J."/>
            <person name="Ruckert C."/>
        </authorList>
    </citation>
    <scope>NUCLEOTIDE SEQUENCE</scope>
    <source>
        <strain evidence="6">KCTC 42590</strain>
    </source>
</reference>
<dbReference type="PROSITE" id="PS51462">
    <property type="entry name" value="NUDIX"/>
    <property type="match status" value="1"/>
</dbReference>
<dbReference type="HAMAP" id="MF_00298">
    <property type="entry name" value="Nudix_RppH"/>
    <property type="match status" value="1"/>
</dbReference>
<evidence type="ECO:0000256" key="2">
    <source>
        <dbReference type="ARBA" id="ARBA00001946"/>
    </source>
</evidence>
<dbReference type="InterPro" id="IPR022927">
    <property type="entry name" value="RppH"/>
</dbReference>
<comment type="function">
    <text evidence="4">Accelerates the degradation of transcripts by removing pyrophosphate from the 5'-end of triphosphorylated RNA, leading to a more labile monophosphorylated state that can stimulate subsequent ribonuclease cleavage.</text>
</comment>
<accession>A0A919APR0</accession>
<dbReference type="Proteomes" id="UP000630923">
    <property type="component" value="Unassembled WGS sequence"/>
</dbReference>
<dbReference type="GO" id="GO:0034432">
    <property type="term" value="F:bis(5'-adenosyl)-pentaphosphatase activity"/>
    <property type="evidence" value="ECO:0007669"/>
    <property type="project" value="TreeGrafter"/>
</dbReference>